<dbReference type="AlphaFoldDB" id="S4PTR5"/>
<accession>S4PTR5</accession>
<sequence length="87" mass="9876">CVTKAALSLIVISSRQRLGIDSHMNSFSDAGWNIKYGHSICRQTYRSSLVTLSFGNSPHDNNWDGSMEYFGQNLITLFIKFIQFKVL</sequence>
<feature type="non-terminal residue" evidence="1">
    <location>
        <position position="1"/>
    </location>
</feature>
<reference evidence="1" key="1">
    <citation type="journal article" date="2013" name="BMC Genomics">
        <title>Unscrambling butterfly oogenesis.</title>
        <authorList>
            <person name="Carter J.M."/>
            <person name="Baker S.C."/>
            <person name="Pink R."/>
            <person name="Carter D.R."/>
            <person name="Collins A."/>
            <person name="Tomlin J."/>
            <person name="Gibbs M."/>
            <person name="Breuker C.J."/>
        </authorList>
    </citation>
    <scope>NUCLEOTIDE SEQUENCE</scope>
    <source>
        <tissue evidence="1">Ovary</tissue>
    </source>
</reference>
<reference evidence="1" key="2">
    <citation type="submission" date="2013-05" db="EMBL/GenBank/DDBJ databases">
        <authorList>
            <person name="Carter J.-M."/>
            <person name="Baker S.C."/>
            <person name="Pink R."/>
            <person name="Carter D.R.F."/>
            <person name="Collins A."/>
            <person name="Tomlin J."/>
            <person name="Gibbs M."/>
            <person name="Breuker C.J."/>
        </authorList>
    </citation>
    <scope>NUCLEOTIDE SEQUENCE</scope>
    <source>
        <tissue evidence="1">Ovary</tissue>
    </source>
</reference>
<evidence type="ECO:0000313" key="1">
    <source>
        <dbReference type="EMBL" id="JAA80982.1"/>
    </source>
</evidence>
<protein>
    <submittedName>
        <fullName evidence="1">Uncharacterized protein</fullName>
    </submittedName>
</protein>
<dbReference type="EMBL" id="GAIX01011578">
    <property type="protein sequence ID" value="JAA80982.1"/>
    <property type="molecule type" value="Transcribed_RNA"/>
</dbReference>
<proteinExistence type="predicted"/>
<name>S4PTR5_9NEOP</name>
<organism evidence="1">
    <name type="scientific">Pararge aegeria</name>
    <name type="common">speckled wood butterfly</name>
    <dbReference type="NCBI Taxonomy" id="116150"/>
    <lineage>
        <taxon>Eukaryota</taxon>
        <taxon>Metazoa</taxon>
        <taxon>Ecdysozoa</taxon>
        <taxon>Arthropoda</taxon>
        <taxon>Hexapoda</taxon>
        <taxon>Insecta</taxon>
        <taxon>Pterygota</taxon>
        <taxon>Neoptera</taxon>
        <taxon>Endopterygota</taxon>
        <taxon>Lepidoptera</taxon>
        <taxon>Glossata</taxon>
        <taxon>Ditrysia</taxon>
        <taxon>Papilionoidea</taxon>
        <taxon>Nymphalidae</taxon>
        <taxon>Satyrinae</taxon>
        <taxon>Satyrini</taxon>
        <taxon>Parargina</taxon>
        <taxon>Pararge</taxon>
    </lineage>
</organism>